<dbReference type="Proteomes" id="UP000241690">
    <property type="component" value="Unassembled WGS sequence"/>
</dbReference>
<protein>
    <submittedName>
        <fullName evidence="1">Uncharacterized protein</fullName>
    </submittedName>
</protein>
<keyword evidence="2" id="KW-1185">Reference proteome</keyword>
<proteinExistence type="predicted"/>
<dbReference type="GeneID" id="36630830"/>
<dbReference type="RefSeq" id="XP_024779460.1">
    <property type="nucleotide sequence ID" value="XM_024922247.1"/>
</dbReference>
<evidence type="ECO:0000313" key="2">
    <source>
        <dbReference type="Proteomes" id="UP000241690"/>
    </source>
</evidence>
<dbReference type="EMBL" id="KZ679676">
    <property type="protein sequence ID" value="PTB59783.1"/>
    <property type="molecule type" value="Genomic_DNA"/>
</dbReference>
<organism evidence="1 2">
    <name type="scientific">Trichoderma harzianum CBS 226.95</name>
    <dbReference type="NCBI Taxonomy" id="983964"/>
    <lineage>
        <taxon>Eukaryota</taxon>
        <taxon>Fungi</taxon>
        <taxon>Dikarya</taxon>
        <taxon>Ascomycota</taxon>
        <taxon>Pezizomycotina</taxon>
        <taxon>Sordariomycetes</taxon>
        <taxon>Hypocreomycetidae</taxon>
        <taxon>Hypocreales</taxon>
        <taxon>Hypocreaceae</taxon>
        <taxon>Trichoderma</taxon>
    </lineage>
</organism>
<evidence type="ECO:0000313" key="1">
    <source>
        <dbReference type="EMBL" id="PTB59783.1"/>
    </source>
</evidence>
<name>A0A2T4ARW2_TRIHA</name>
<sequence length="63" mass="6976">MFGHSLPGPPQQADSKIGKPIPFLSIAPRLQGACLYQKNKKRSAKRDFHAEILKNQTIADITC</sequence>
<reference evidence="1 2" key="1">
    <citation type="submission" date="2016-07" db="EMBL/GenBank/DDBJ databases">
        <title>Multiple horizontal gene transfer events from other fungi enriched the ability of initially mycotrophic Trichoderma (Ascomycota) to feed on dead plant biomass.</title>
        <authorList>
            <consortium name="DOE Joint Genome Institute"/>
            <person name="Aerts A."/>
            <person name="Atanasova L."/>
            <person name="Chenthamara K."/>
            <person name="Zhang J."/>
            <person name="Grujic M."/>
            <person name="Henrissat B."/>
            <person name="Kuo A."/>
            <person name="Salamov A."/>
            <person name="Lipzen A."/>
            <person name="Labutti K."/>
            <person name="Barry K."/>
            <person name="Miao Y."/>
            <person name="Rahimi M.J."/>
            <person name="Shen Q."/>
            <person name="Grigoriev I.V."/>
            <person name="Kubicek C.P."/>
            <person name="Druzhinina I.S."/>
        </authorList>
    </citation>
    <scope>NUCLEOTIDE SEQUENCE [LARGE SCALE GENOMIC DNA]</scope>
    <source>
        <strain evidence="1 2">CBS 226.95</strain>
    </source>
</reference>
<dbReference type="AlphaFoldDB" id="A0A2T4ARW2"/>
<gene>
    <name evidence="1" type="ORF">M431DRAFT_74635</name>
</gene>
<accession>A0A2T4ARW2</accession>